<sequence>MHFAQDVKPRFDASYAKGRSILKENLLFNKEAYSVTGRRKLRVNAALVRVNSYAEAIKVSRGSKGGELAKTQGSVKISSQILCYKSTVEDVEYLSKAYVEEELVDRKNEANGHASSIGSSCNLSDDEVELEAAKRRRGREKGTFVGCDRGSSMGHDEFGGKGCWAPSGSQRRVLDGKLYANLHPRG</sequence>
<organism evidence="1 2">
    <name type="scientific">Psophocarpus tetragonolobus</name>
    <name type="common">Winged bean</name>
    <name type="synonym">Dolichos tetragonolobus</name>
    <dbReference type="NCBI Taxonomy" id="3891"/>
    <lineage>
        <taxon>Eukaryota</taxon>
        <taxon>Viridiplantae</taxon>
        <taxon>Streptophyta</taxon>
        <taxon>Embryophyta</taxon>
        <taxon>Tracheophyta</taxon>
        <taxon>Spermatophyta</taxon>
        <taxon>Magnoliopsida</taxon>
        <taxon>eudicotyledons</taxon>
        <taxon>Gunneridae</taxon>
        <taxon>Pentapetalae</taxon>
        <taxon>rosids</taxon>
        <taxon>fabids</taxon>
        <taxon>Fabales</taxon>
        <taxon>Fabaceae</taxon>
        <taxon>Papilionoideae</taxon>
        <taxon>50 kb inversion clade</taxon>
        <taxon>NPAAA clade</taxon>
        <taxon>indigoferoid/millettioid clade</taxon>
        <taxon>Phaseoleae</taxon>
        <taxon>Psophocarpus</taxon>
    </lineage>
</organism>
<gene>
    <name evidence="1" type="ORF">VNO78_16394</name>
</gene>
<evidence type="ECO:0000313" key="2">
    <source>
        <dbReference type="Proteomes" id="UP001386955"/>
    </source>
</evidence>
<reference evidence="1 2" key="1">
    <citation type="submission" date="2024-01" db="EMBL/GenBank/DDBJ databases">
        <title>The genomes of 5 underutilized Papilionoideae crops provide insights into root nodulation and disease resistanc.</title>
        <authorList>
            <person name="Jiang F."/>
        </authorList>
    </citation>
    <scope>NUCLEOTIDE SEQUENCE [LARGE SCALE GENOMIC DNA]</scope>
    <source>
        <strain evidence="1">DUOXIRENSHENG_FW03</strain>
        <tissue evidence="1">Leaves</tissue>
    </source>
</reference>
<name>A0AAN9SFP6_PSOTE</name>
<comment type="caution">
    <text evidence="1">The sequence shown here is derived from an EMBL/GenBank/DDBJ whole genome shotgun (WGS) entry which is preliminary data.</text>
</comment>
<dbReference type="AlphaFoldDB" id="A0AAN9SFP6"/>
<proteinExistence type="predicted"/>
<dbReference type="Proteomes" id="UP001386955">
    <property type="component" value="Unassembled WGS sequence"/>
</dbReference>
<accession>A0AAN9SFP6</accession>
<keyword evidence="2" id="KW-1185">Reference proteome</keyword>
<protein>
    <submittedName>
        <fullName evidence="1">Uncharacterized protein</fullName>
    </submittedName>
</protein>
<evidence type="ECO:0000313" key="1">
    <source>
        <dbReference type="EMBL" id="KAK7395823.1"/>
    </source>
</evidence>
<dbReference type="EMBL" id="JAYMYS010000004">
    <property type="protein sequence ID" value="KAK7395823.1"/>
    <property type="molecule type" value="Genomic_DNA"/>
</dbReference>